<proteinExistence type="predicted"/>
<dbReference type="RefSeq" id="WP_002595167.1">
    <property type="nucleotide sequence ID" value="NZ_KB851005.1"/>
</dbReference>
<evidence type="ECO:0000313" key="3">
    <source>
        <dbReference type="EMBL" id="ENZ13445.1"/>
    </source>
</evidence>
<reference evidence="3 4" key="1">
    <citation type="submission" date="2013-01" db="EMBL/GenBank/DDBJ databases">
        <title>The Genome Sequence of Clostridium clostridioforme 90A8.</title>
        <authorList>
            <consortium name="The Broad Institute Genome Sequencing Platform"/>
            <person name="Earl A."/>
            <person name="Ward D."/>
            <person name="Feldgarden M."/>
            <person name="Gevers D."/>
            <person name="Courvalin P."/>
            <person name="Lambert T."/>
            <person name="Walker B."/>
            <person name="Young S.K."/>
            <person name="Zeng Q."/>
            <person name="Gargeya S."/>
            <person name="Fitzgerald M."/>
            <person name="Haas B."/>
            <person name="Abouelleil A."/>
            <person name="Alvarado L."/>
            <person name="Arachchi H.M."/>
            <person name="Berlin A.M."/>
            <person name="Chapman S.B."/>
            <person name="Dewar J."/>
            <person name="Goldberg J."/>
            <person name="Griggs A."/>
            <person name="Gujja S."/>
            <person name="Hansen M."/>
            <person name="Howarth C."/>
            <person name="Imamovic A."/>
            <person name="Larimer J."/>
            <person name="McCowan C."/>
            <person name="Murphy C."/>
            <person name="Neiman D."/>
            <person name="Pearson M."/>
            <person name="Priest M."/>
            <person name="Roberts A."/>
            <person name="Saif S."/>
            <person name="Shea T."/>
            <person name="Sisk P."/>
            <person name="Sykes S."/>
            <person name="Wortman J."/>
            <person name="Nusbaum C."/>
            <person name="Birren B."/>
        </authorList>
    </citation>
    <scope>NUCLEOTIDE SEQUENCE [LARGE SCALE GENOMIC DNA]</scope>
    <source>
        <strain evidence="3 4">90A8</strain>
    </source>
</reference>
<dbReference type="Pfam" id="PF18739">
    <property type="entry name" value="HEPN_Apea"/>
    <property type="match status" value="1"/>
</dbReference>
<dbReference type="EMBL" id="AGYR01000084">
    <property type="protein sequence ID" value="ENZ05146.1"/>
    <property type="molecule type" value="Genomic_DNA"/>
</dbReference>
<dbReference type="InterPro" id="IPR041229">
    <property type="entry name" value="HEPN_Apea"/>
</dbReference>
<protein>
    <recommendedName>
        <fullName evidence="1">Apea-like HEPN domain-containing protein</fullName>
    </recommendedName>
</protein>
<dbReference type="HOGENOM" id="CLU_865213_0_0_9"/>
<dbReference type="Proteomes" id="UP000013085">
    <property type="component" value="Unassembled WGS sequence"/>
</dbReference>
<gene>
    <name evidence="3" type="ORF">HMPREF1090_02950</name>
    <name evidence="2" type="ORF">HMPREF1090_05795</name>
</gene>
<name>A0A0E2H9P1_9FIRM</name>
<feature type="domain" description="Apea-like HEPN" evidence="1">
    <location>
        <begin position="206"/>
        <end position="271"/>
    </location>
</feature>
<accession>A0A0E2H9P1</accession>
<evidence type="ECO:0000313" key="4">
    <source>
        <dbReference type="Proteomes" id="UP000013085"/>
    </source>
</evidence>
<dbReference type="AlphaFoldDB" id="A0A0E2H9P1"/>
<organism evidence="3 4">
    <name type="scientific">[Clostridium] clostridioforme 90A8</name>
    <dbReference type="NCBI Taxonomy" id="999408"/>
    <lineage>
        <taxon>Bacteria</taxon>
        <taxon>Bacillati</taxon>
        <taxon>Bacillota</taxon>
        <taxon>Clostridia</taxon>
        <taxon>Lachnospirales</taxon>
        <taxon>Lachnospiraceae</taxon>
        <taxon>Enterocloster</taxon>
    </lineage>
</organism>
<dbReference type="EMBL" id="AGYR01000033">
    <property type="protein sequence ID" value="ENZ13445.1"/>
    <property type="molecule type" value="Genomic_DNA"/>
</dbReference>
<evidence type="ECO:0000259" key="1">
    <source>
        <dbReference type="Pfam" id="PF18739"/>
    </source>
</evidence>
<evidence type="ECO:0000313" key="2">
    <source>
        <dbReference type="EMBL" id="ENZ05146.1"/>
    </source>
</evidence>
<sequence>MNTIQLKMEHLFFQRNKVADFQVQIENATVTMESNYNLLVIVLKGKSIEKLNELMLDMLSVLFLYLGGYPKIVEIRENNKIIDISNILNKFYTQDYFIKNNLAICKIDDTTINAAVLAKFKTINQLPIYSLQYLVSENYKSITSTHKITLLLHIIDGIVPDSTPGLEAEIKRKYHVNGNIGKYLPKVYYLCKYYFFNYESKYNCEILKILNETEYSFLRKITDTRNANSHFLNSNKKIHRMEDGDEVLRYFQILYYSIRLCLIDKLKVQTEENWIVEYLYCIYDWISTLQNSSFVSFKSETYKRKKAFDDFFDCVNTLKRV</sequence>
<dbReference type="PATRIC" id="fig|999408.3.peg.3188"/>
<comment type="caution">
    <text evidence="3">The sequence shown here is derived from an EMBL/GenBank/DDBJ whole genome shotgun (WGS) entry which is preliminary data.</text>
</comment>